<evidence type="ECO:0000313" key="1">
    <source>
        <dbReference type="EMBL" id="KAK6791371.1"/>
    </source>
</evidence>
<organism evidence="1 2">
    <name type="scientific">Solanum bulbocastanum</name>
    <name type="common">Wild potato</name>
    <dbReference type="NCBI Taxonomy" id="147425"/>
    <lineage>
        <taxon>Eukaryota</taxon>
        <taxon>Viridiplantae</taxon>
        <taxon>Streptophyta</taxon>
        <taxon>Embryophyta</taxon>
        <taxon>Tracheophyta</taxon>
        <taxon>Spermatophyta</taxon>
        <taxon>Magnoliopsida</taxon>
        <taxon>eudicotyledons</taxon>
        <taxon>Gunneridae</taxon>
        <taxon>Pentapetalae</taxon>
        <taxon>asterids</taxon>
        <taxon>lamiids</taxon>
        <taxon>Solanales</taxon>
        <taxon>Solanaceae</taxon>
        <taxon>Solanoideae</taxon>
        <taxon>Solaneae</taxon>
        <taxon>Solanum</taxon>
    </lineage>
</organism>
<name>A0AAN8TTJ4_SOLBU</name>
<sequence length="120" mass="13542">MGLVEAQNDDCEKNVVPRNNLVDLKTTFSLLPTTTKASSSTQNIYLTVFPRSTSTYAISPQISLVCTINPINFQVTMMSNIHPLTIVFPYNENKHNHLAARLYSRREKDTQSICHEDLGK</sequence>
<evidence type="ECO:0000313" key="2">
    <source>
        <dbReference type="Proteomes" id="UP001371456"/>
    </source>
</evidence>
<proteinExistence type="predicted"/>
<gene>
    <name evidence="1" type="ORF">RDI58_010452</name>
</gene>
<accession>A0AAN8TTJ4</accession>
<reference evidence="1 2" key="1">
    <citation type="submission" date="2024-02" db="EMBL/GenBank/DDBJ databases">
        <title>de novo genome assembly of Solanum bulbocastanum strain 11H21.</title>
        <authorList>
            <person name="Hosaka A.J."/>
        </authorList>
    </citation>
    <scope>NUCLEOTIDE SEQUENCE [LARGE SCALE GENOMIC DNA]</scope>
    <source>
        <tissue evidence="1">Young leaves</tissue>
    </source>
</reference>
<keyword evidence="2" id="KW-1185">Reference proteome</keyword>
<protein>
    <submittedName>
        <fullName evidence="1">Uncharacterized protein</fullName>
    </submittedName>
</protein>
<dbReference type="EMBL" id="JBANQN010000004">
    <property type="protein sequence ID" value="KAK6791371.1"/>
    <property type="molecule type" value="Genomic_DNA"/>
</dbReference>
<comment type="caution">
    <text evidence="1">The sequence shown here is derived from an EMBL/GenBank/DDBJ whole genome shotgun (WGS) entry which is preliminary data.</text>
</comment>
<dbReference type="AlphaFoldDB" id="A0AAN8TTJ4"/>
<dbReference type="Proteomes" id="UP001371456">
    <property type="component" value="Unassembled WGS sequence"/>
</dbReference>